<dbReference type="HOGENOM" id="CLU_073529_0_2_12"/>
<dbReference type="Pfam" id="PF04002">
    <property type="entry name" value="RadC"/>
    <property type="match status" value="1"/>
</dbReference>
<dbReference type="CDD" id="cd08071">
    <property type="entry name" value="MPN_DUF2466"/>
    <property type="match status" value="1"/>
</dbReference>
<dbReference type="OrthoDB" id="9804482at2"/>
<feature type="domain" description="MPN" evidence="7">
    <location>
        <begin position="105"/>
        <end position="226"/>
    </location>
</feature>
<keyword evidence="5" id="KW-0482">Metalloprotease</keyword>
<dbReference type="InterPro" id="IPR025657">
    <property type="entry name" value="RadC_JAB"/>
</dbReference>
<dbReference type="PANTHER" id="PTHR30471:SF3">
    <property type="entry name" value="UPF0758 PROTEIN YEES-RELATED"/>
    <property type="match status" value="1"/>
</dbReference>
<keyword evidence="4" id="KW-0862">Zinc</keyword>
<dbReference type="GO" id="GO:0046872">
    <property type="term" value="F:metal ion binding"/>
    <property type="evidence" value="ECO:0007669"/>
    <property type="project" value="UniProtKB-KW"/>
</dbReference>
<keyword evidence="9" id="KW-1185">Reference proteome</keyword>
<dbReference type="PROSITE" id="PS01302">
    <property type="entry name" value="UPF0758"/>
    <property type="match status" value="1"/>
</dbReference>
<dbReference type="InterPro" id="IPR037518">
    <property type="entry name" value="MPN"/>
</dbReference>
<comment type="similarity">
    <text evidence="6">Belongs to the UPF0758 family.</text>
</comment>
<evidence type="ECO:0000313" key="8">
    <source>
        <dbReference type="EMBL" id="EPF30480.1"/>
    </source>
</evidence>
<dbReference type="PANTHER" id="PTHR30471">
    <property type="entry name" value="DNA REPAIR PROTEIN RADC"/>
    <property type="match status" value="1"/>
</dbReference>
<sequence length="229" mass="25216">MENVYSLSELTLKDSKKPQAREILLAEGAHSLSTQELIMVLLGFGSQNIPVRQLSGKVLHILQTAGDENLTEKLLNTRGIGAGKACIIAAAIELGKRLNSAKGIKINSPTDVLPLLRHYTLEKQEHFLCVSLNGAQEVMNIRTVSVGILNQTLIHPREVFAEPLKERAAAVILSHNHPSGRADPSDKDIDITHRLLKVSELLGIHLLDHIIITVSDYFSFVENGLVFQR</sequence>
<dbReference type="STRING" id="1125699.HMPREF9194_00797"/>
<dbReference type="AlphaFoldDB" id="S3JZ28"/>
<dbReference type="RefSeq" id="WP_016525091.1">
    <property type="nucleotide sequence ID" value="NZ_KE332518.1"/>
</dbReference>
<dbReference type="Pfam" id="PF20582">
    <property type="entry name" value="UPF0758_N"/>
    <property type="match status" value="1"/>
</dbReference>
<evidence type="ECO:0000256" key="2">
    <source>
        <dbReference type="ARBA" id="ARBA00022723"/>
    </source>
</evidence>
<dbReference type="PATRIC" id="fig|1125699.3.peg.811"/>
<dbReference type="InterPro" id="IPR046778">
    <property type="entry name" value="UPF0758_N"/>
</dbReference>
<dbReference type="NCBIfam" id="TIGR00608">
    <property type="entry name" value="radc"/>
    <property type="match status" value="1"/>
</dbReference>
<keyword evidence="3" id="KW-0378">Hydrolase</keyword>
<dbReference type="EMBL" id="ATFF01000006">
    <property type="protein sequence ID" value="EPF30480.1"/>
    <property type="molecule type" value="Genomic_DNA"/>
</dbReference>
<dbReference type="GO" id="GO:0006508">
    <property type="term" value="P:proteolysis"/>
    <property type="evidence" value="ECO:0007669"/>
    <property type="project" value="UniProtKB-KW"/>
</dbReference>
<organism evidence="8 9">
    <name type="scientific">Treponema maltophilum ATCC 51939</name>
    <dbReference type="NCBI Taxonomy" id="1125699"/>
    <lineage>
        <taxon>Bacteria</taxon>
        <taxon>Pseudomonadati</taxon>
        <taxon>Spirochaetota</taxon>
        <taxon>Spirochaetia</taxon>
        <taxon>Spirochaetales</taxon>
        <taxon>Treponemataceae</taxon>
        <taxon>Treponema</taxon>
    </lineage>
</organism>
<evidence type="ECO:0000313" key="9">
    <source>
        <dbReference type="Proteomes" id="UP000014541"/>
    </source>
</evidence>
<dbReference type="InterPro" id="IPR001405">
    <property type="entry name" value="UPF0758"/>
</dbReference>
<evidence type="ECO:0000256" key="1">
    <source>
        <dbReference type="ARBA" id="ARBA00022670"/>
    </source>
</evidence>
<accession>S3JZ28</accession>
<comment type="caution">
    <text evidence="8">The sequence shown here is derived from an EMBL/GenBank/DDBJ whole genome shotgun (WGS) entry which is preliminary data.</text>
</comment>
<evidence type="ECO:0000256" key="5">
    <source>
        <dbReference type="ARBA" id="ARBA00023049"/>
    </source>
</evidence>
<keyword evidence="1" id="KW-0645">Protease</keyword>
<evidence type="ECO:0000256" key="3">
    <source>
        <dbReference type="ARBA" id="ARBA00022801"/>
    </source>
</evidence>
<reference evidence="8 9" key="1">
    <citation type="submission" date="2013-04" db="EMBL/GenBank/DDBJ databases">
        <title>The Genome Sequence of Treponema maltophilum ATCC 51939.</title>
        <authorList>
            <consortium name="The Broad Institute Genomics Platform"/>
            <person name="Earl A."/>
            <person name="Ward D."/>
            <person name="Feldgarden M."/>
            <person name="Gevers D."/>
            <person name="Leonetti C."/>
            <person name="Blanton J.M."/>
            <person name="Dewhirst F.E."/>
            <person name="Izard J."/>
            <person name="Walker B."/>
            <person name="Young S."/>
            <person name="Zeng Q."/>
            <person name="Gargeya S."/>
            <person name="Fitzgerald M."/>
            <person name="Haas B."/>
            <person name="Abouelleil A."/>
            <person name="Allen A.W."/>
            <person name="Alvarado L."/>
            <person name="Arachchi H.M."/>
            <person name="Berlin A.M."/>
            <person name="Chapman S.B."/>
            <person name="Gainer-Dewar J."/>
            <person name="Goldberg J."/>
            <person name="Griggs A."/>
            <person name="Gujja S."/>
            <person name="Hansen M."/>
            <person name="Howarth C."/>
            <person name="Imamovic A."/>
            <person name="Ireland A."/>
            <person name="Larimer J."/>
            <person name="McCowan C."/>
            <person name="Murphy C."/>
            <person name="Pearson M."/>
            <person name="Poon T.W."/>
            <person name="Priest M."/>
            <person name="Roberts A."/>
            <person name="Saif S."/>
            <person name="Shea T."/>
            <person name="Sisk P."/>
            <person name="Sykes S."/>
            <person name="Wortman J."/>
            <person name="Nusbaum C."/>
            <person name="Birren B."/>
        </authorList>
    </citation>
    <scope>NUCLEOTIDE SEQUENCE [LARGE SCALE GENOMIC DNA]</scope>
    <source>
        <strain evidence="8 9">ATCC 51939</strain>
    </source>
</reference>
<dbReference type="Proteomes" id="UP000014541">
    <property type="component" value="Unassembled WGS sequence"/>
</dbReference>
<evidence type="ECO:0000256" key="4">
    <source>
        <dbReference type="ARBA" id="ARBA00022833"/>
    </source>
</evidence>
<name>S3JZ28_TREMA</name>
<dbReference type="NCBIfam" id="NF000642">
    <property type="entry name" value="PRK00024.1"/>
    <property type="match status" value="1"/>
</dbReference>
<dbReference type="InterPro" id="IPR020891">
    <property type="entry name" value="UPF0758_CS"/>
</dbReference>
<dbReference type="GO" id="GO:0008237">
    <property type="term" value="F:metallopeptidase activity"/>
    <property type="evidence" value="ECO:0007669"/>
    <property type="project" value="UniProtKB-KW"/>
</dbReference>
<evidence type="ECO:0000256" key="6">
    <source>
        <dbReference type="RuleBase" id="RU003797"/>
    </source>
</evidence>
<protein>
    <submittedName>
        <fullName evidence="8">DNA repair protein RadC</fullName>
    </submittedName>
</protein>
<dbReference type="eggNOG" id="COG2003">
    <property type="taxonomic scope" value="Bacteria"/>
</dbReference>
<dbReference type="PROSITE" id="PS50249">
    <property type="entry name" value="MPN"/>
    <property type="match status" value="1"/>
</dbReference>
<proteinExistence type="inferred from homology"/>
<dbReference type="Gene3D" id="3.40.140.10">
    <property type="entry name" value="Cytidine Deaminase, domain 2"/>
    <property type="match status" value="1"/>
</dbReference>
<evidence type="ECO:0000259" key="7">
    <source>
        <dbReference type="PROSITE" id="PS50249"/>
    </source>
</evidence>
<gene>
    <name evidence="8" type="ORF">HMPREF9194_00797</name>
</gene>
<keyword evidence="2" id="KW-0479">Metal-binding</keyword>